<gene>
    <name evidence="1" type="ORF">RM549_05145</name>
</gene>
<organism evidence="1 2">
    <name type="scientific">Autumnicola patrickiae</name>
    <dbReference type="NCBI Taxonomy" id="3075591"/>
    <lineage>
        <taxon>Bacteria</taxon>
        <taxon>Pseudomonadati</taxon>
        <taxon>Bacteroidota</taxon>
        <taxon>Flavobacteriia</taxon>
        <taxon>Flavobacteriales</taxon>
        <taxon>Flavobacteriaceae</taxon>
        <taxon>Autumnicola</taxon>
    </lineage>
</organism>
<dbReference type="RefSeq" id="WP_311682491.1">
    <property type="nucleotide sequence ID" value="NZ_JAVRHM010000004.1"/>
</dbReference>
<keyword evidence="2" id="KW-1185">Reference proteome</keyword>
<sequence>MKNIGLLFIIFNGILILNSCSEDDAQPCPQTEVISMQINGQVKQFHIDGNGIDLDRDGSGHTLSLWLSTGVFQPQQDSYAITIKLPYKKTGTNIIEKFNYFRVQNGSSAESDFVEGELQSEVIINTNSCFSATFSGRTIVDGNEIVITEGTITHIYNEPFE</sequence>
<evidence type="ECO:0000313" key="1">
    <source>
        <dbReference type="EMBL" id="MDT0689159.1"/>
    </source>
</evidence>
<protein>
    <submittedName>
        <fullName evidence="1">Uncharacterized protein</fullName>
    </submittedName>
</protein>
<dbReference type="Proteomes" id="UP001261624">
    <property type="component" value="Unassembled WGS sequence"/>
</dbReference>
<comment type="caution">
    <text evidence="1">The sequence shown here is derived from an EMBL/GenBank/DDBJ whole genome shotgun (WGS) entry which is preliminary data.</text>
</comment>
<dbReference type="EMBL" id="JAVRHM010000004">
    <property type="protein sequence ID" value="MDT0689159.1"/>
    <property type="molecule type" value="Genomic_DNA"/>
</dbReference>
<name>A0ABU3E0F3_9FLAO</name>
<proteinExistence type="predicted"/>
<reference evidence="1 2" key="1">
    <citation type="submission" date="2023-09" db="EMBL/GenBank/DDBJ databases">
        <authorList>
            <person name="Rey-Velasco X."/>
        </authorList>
    </citation>
    <scope>NUCLEOTIDE SEQUENCE [LARGE SCALE GENOMIC DNA]</scope>
    <source>
        <strain evidence="1 2">F188</strain>
    </source>
</reference>
<evidence type="ECO:0000313" key="2">
    <source>
        <dbReference type="Proteomes" id="UP001261624"/>
    </source>
</evidence>
<accession>A0ABU3E0F3</accession>